<sequence length="245" mass="28296">MVNVNKHNFTCITKISGDTMEHILRSKCNHHPCNESNFHCFLQNCKVCSTCTTENNKTCSENKCLEQNKERNSIEEDILASTDILDTGIDIIQDLEEWKVTTKQEIEHLRERIIAHLDTIQRRSLFIMENIYTEEKQMCRQSLQEIKQIKRRGVSLEAISSAMDGNNDKVDEGKERLERLSLDNVRRLTLNKEMKKILQIVENISSGVTDINSDMIKGVLPKPENLVIEKEQRSSIDLGCDFIEN</sequence>
<reference evidence="1" key="1">
    <citation type="journal article" date="2021" name="Genome Biol. Evol.">
        <title>A High-Quality Reference Genome for a Parasitic Bivalve with Doubly Uniparental Inheritance (Bivalvia: Unionida).</title>
        <authorList>
            <person name="Smith C.H."/>
        </authorList>
    </citation>
    <scope>NUCLEOTIDE SEQUENCE</scope>
    <source>
        <strain evidence="1">CHS0354</strain>
    </source>
</reference>
<protein>
    <submittedName>
        <fullName evidence="1">Uncharacterized protein</fullName>
    </submittedName>
</protein>
<dbReference type="AlphaFoldDB" id="A0AAE0VPZ0"/>
<dbReference type="EMBL" id="JAEAOA010001326">
    <property type="protein sequence ID" value="KAK3584912.1"/>
    <property type="molecule type" value="Genomic_DNA"/>
</dbReference>
<name>A0AAE0VPZ0_9BIVA</name>
<gene>
    <name evidence="1" type="ORF">CHS0354_021784</name>
</gene>
<evidence type="ECO:0000313" key="2">
    <source>
        <dbReference type="Proteomes" id="UP001195483"/>
    </source>
</evidence>
<proteinExistence type="predicted"/>
<accession>A0AAE0VPZ0</accession>
<reference evidence="1" key="3">
    <citation type="submission" date="2023-05" db="EMBL/GenBank/DDBJ databases">
        <authorList>
            <person name="Smith C.H."/>
        </authorList>
    </citation>
    <scope>NUCLEOTIDE SEQUENCE</scope>
    <source>
        <strain evidence="1">CHS0354</strain>
        <tissue evidence="1">Mantle</tissue>
    </source>
</reference>
<keyword evidence="2" id="KW-1185">Reference proteome</keyword>
<evidence type="ECO:0000313" key="1">
    <source>
        <dbReference type="EMBL" id="KAK3584912.1"/>
    </source>
</evidence>
<comment type="caution">
    <text evidence="1">The sequence shown here is derived from an EMBL/GenBank/DDBJ whole genome shotgun (WGS) entry which is preliminary data.</text>
</comment>
<reference evidence="1" key="2">
    <citation type="journal article" date="2021" name="Genome Biol. Evol.">
        <title>Developing a high-quality reference genome for a parasitic bivalve with doubly uniparental inheritance (Bivalvia: Unionida).</title>
        <authorList>
            <person name="Smith C.H."/>
        </authorList>
    </citation>
    <scope>NUCLEOTIDE SEQUENCE</scope>
    <source>
        <strain evidence="1">CHS0354</strain>
        <tissue evidence="1">Mantle</tissue>
    </source>
</reference>
<organism evidence="1 2">
    <name type="scientific">Potamilus streckersoni</name>
    <dbReference type="NCBI Taxonomy" id="2493646"/>
    <lineage>
        <taxon>Eukaryota</taxon>
        <taxon>Metazoa</taxon>
        <taxon>Spiralia</taxon>
        <taxon>Lophotrochozoa</taxon>
        <taxon>Mollusca</taxon>
        <taxon>Bivalvia</taxon>
        <taxon>Autobranchia</taxon>
        <taxon>Heteroconchia</taxon>
        <taxon>Palaeoheterodonta</taxon>
        <taxon>Unionida</taxon>
        <taxon>Unionoidea</taxon>
        <taxon>Unionidae</taxon>
        <taxon>Ambleminae</taxon>
        <taxon>Lampsilini</taxon>
        <taxon>Potamilus</taxon>
    </lineage>
</organism>
<dbReference type="Proteomes" id="UP001195483">
    <property type="component" value="Unassembled WGS sequence"/>
</dbReference>